<feature type="compositionally biased region" description="Basic and acidic residues" evidence="1">
    <location>
        <begin position="741"/>
        <end position="754"/>
    </location>
</feature>
<feature type="compositionally biased region" description="Pro residues" evidence="1">
    <location>
        <begin position="1"/>
        <end position="12"/>
    </location>
</feature>
<evidence type="ECO:0000256" key="1">
    <source>
        <dbReference type="SAM" id="MobiDB-lite"/>
    </source>
</evidence>
<dbReference type="EMBL" id="MU863627">
    <property type="protein sequence ID" value="KAK4103950.1"/>
    <property type="molecule type" value="Genomic_DNA"/>
</dbReference>
<comment type="caution">
    <text evidence="2">The sequence shown here is derived from an EMBL/GenBank/DDBJ whole genome shotgun (WGS) entry which is preliminary data.</text>
</comment>
<feature type="compositionally biased region" description="Polar residues" evidence="1">
    <location>
        <begin position="755"/>
        <end position="773"/>
    </location>
</feature>
<accession>A0AAN6Q5H8</accession>
<dbReference type="Proteomes" id="UP001305647">
    <property type="component" value="Unassembled WGS sequence"/>
</dbReference>
<feature type="region of interest" description="Disordered" evidence="1">
    <location>
        <begin position="1"/>
        <end position="23"/>
    </location>
</feature>
<sequence>MSLPPLPEPQPPSVDFNNNRLPSFHDAFKDAQSRFDRTSGRYTPGTPGAVPMNEFDKKGAGLRQAQPVLESMALWDRIFPMAMERLAELQPTEPRDRVKAGCDYSIRGTKNWPGVYARLQKAREHYDGNTKGRWGRLYKKTLRWVVDHSAPARQVVKLVPNIENVTPVLAAVEVILDAFETLSSVREKATNAFSSEDLERTFGDSEIFLATFGEDATVKKSAVQLVATTFKAVENTIGYFLTNNGDKEIVGVALKAKQYQQDLIDSINDIQLRSDELVHDAQKSHMVGTKKALDAILNGSAAIIMMQMASGQKLNEVADKVDTGLANDAAAVANRFLLPDAVRLEKGLSYLTEQFEELRARTPRPPTPKREQEQQQQKSSPSFALATQQVGQVPMLPPMFASSHLLQPIWGYPVPQQQFFPPWLYTCPPWQQQAQQPLPVPSPAEIPPVQARPHMDAASLRRLLNVPDMDMVDVDRILESHPSIPRSEHNTAQAAFKTTQFRHWLVTPTSRELLMHGEFHTPSMRYVSTLSLMCAALTRAMRARQSQYISFVFFCGSHVGNNKRAVGGRAIARSFIAQLLRQHPTIDTVLAREGHTLSDGVPSYWDQIRRGNTRQLCSLLQWLIRRLPPHVVVVCLIDGILHYETDECEEGMLIVLRALLRLARGGGNGEVVSAAVKVLTTSPRTTDMVQEEFRDEAGCFLSLAEVRVKASDGGGNGEYLGARTRTVRRSLREVMMGQEGVWKHSKDHGPKNESSRYPSGESNPAQRNENPLC</sequence>
<dbReference type="PANTHER" id="PTHR40619">
    <property type="entry name" value="FUNGAL STAND N-TERMINAL GOODBYE DOMAIN-CONTAINING PROTEIN"/>
    <property type="match status" value="1"/>
</dbReference>
<reference evidence="2" key="2">
    <citation type="submission" date="2023-05" db="EMBL/GenBank/DDBJ databases">
        <authorList>
            <consortium name="Lawrence Berkeley National Laboratory"/>
            <person name="Steindorff A."/>
            <person name="Hensen N."/>
            <person name="Bonometti L."/>
            <person name="Westerberg I."/>
            <person name="Brannstrom I.O."/>
            <person name="Guillou S."/>
            <person name="Cros-Aarteil S."/>
            <person name="Calhoun S."/>
            <person name="Haridas S."/>
            <person name="Kuo A."/>
            <person name="Mondo S."/>
            <person name="Pangilinan J."/>
            <person name="Riley R."/>
            <person name="Labutti K."/>
            <person name="Andreopoulos B."/>
            <person name="Lipzen A."/>
            <person name="Chen C."/>
            <person name="Yanf M."/>
            <person name="Daum C."/>
            <person name="Ng V."/>
            <person name="Clum A."/>
            <person name="Ohm R."/>
            <person name="Martin F."/>
            <person name="Silar P."/>
            <person name="Natvig D."/>
            <person name="Lalanne C."/>
            <person name="Gautier V."/>
            <person name="Ament-Velasquez S.L."/>
            <person name="Kruys A."/>
            <person name="Hutchinson M.I."/>
            <person name="Powell A.J."/>
            <person name="Barry K."/>
            <person name="Miller A.N."/>
            <person name="Grigoriev I.V."/>
            <person name="Debuchy R."/>
            <person name="Gladieux P."/>
            <person name="Thoren M.H."/>
            <person name="Johannesson H."/>
        </authorList>
    </citation>
    <scope>NUCLEOTIDE SEQUENCE</scope>
    <source>
        <strain evidence="2">CBS 757.83</strain>
    </source>
</reference>
<evidence type="ECO:0000313" key="2">
    <source>
        <dbReference type="EMBL" id="KAK4103950.1"/>
    </source>
</evidence>
<feature type="region of interest" description="Disordered" evidence="1">
    <location>
        <begin position="738"/>
        <end position="773"/>
    </location>
</feature>
<proteinExistence type="predicted"/>
<dbReference type="PANTHER" id="PTHR40619:SF3">
    <property type="entry name" value="FUNGAL STAND N-TERMINAL GOODBYE DOMAIN-CONTAINING PROTEIN"/>
    <property type="match status" value="1"/>
</dbReference>
<evidence type="ECO:0000313" key="3">
    <source>
        <dbReference type="Proteomes" id="UP001305647"/>
    </source>
</evidence>
<organism evidence="2 3">
    <name type="scientific">Parathielavia hyrcaniae</name>
    <dbReference type="NCBI Taxonomy" id="113614"/>
    <lineage>
        <taxon>Eukaryota</taxon>
        <taxon>Fungi</taxon>
        <taxon>Dikarya</taxon>
        <taxon>Ascomycota</taxon>
        <taxon>Pezizomycotina</taxon>
        <taxon>Sordariomycetes</taxon>
        <taxon>Sordariomycetidae</taxon>
        <taxon>Sordariales</taxon>
        <taxon>Chaetomiaceae</taxon>
        <taxon>Parathielavia</taxon>
    </lineage>
</organism>
<gene>
    <name evidence="2" type="ORF">N658DRAFT_419668</name>
</gene>
<protein>
    <submittedName>
        <fullName evidence="2">Uncharacterized protein</fullName>
    </submittedName>
</protein>
<reference evidence="2" key="1">
    <citation type="journal article" date="2023" name="Mol. Phylogenet. Evol.">
        <title>Genome-scale phylogeny and comparative genomics of the fungal order Sordariales.</title>
        <authorList>
            <person name="Hensen N."/>
            <person name="Bonometti L."/>
            <person name="Westerberg I."/>
            <person name="Brannstrom I.O."/>
            <person name="Guillou S."/>
            <person name="Cros-Aarteil S."/>
            <person name="Calhoun S."/>
            <person name="Haridas S."/>
            <person name="Kuo A."/>
            <person name="Mondo S."/>
            <person name="Pangilinan J."/>
            <person name="Riley R."/>
            <person name="LaButti K."/>
            <person name="Andreopoulos B."/>
            <person name="Lipzen A."/>
            <person name="Chen C."/>
            <person name="Yan M."/>
            <person name="Daum C."/>
            <person name="Ng V."/>
            <person name="Clum A."/>
            <person name="Steindorff A."/>
            <person name="Ohm R.A."/>
            <person name="Martin F."/>
            <person name="Silar P."/>
            <person name="Natvig D.O."/>
            <person name="Lalanne C."/>
            <person name="Gautier V."/>
            <person name="Ament-Velasquez S.L."/>
            <person name="Kruys A."/>
            <person name="Hutchinson M.I."/>
            <person name="Powell A.J."/>
            <person name="Barry K."/>
            <person name="Miller A.N."/>
            <person name="Grigoriev I.V."/>
            <person name="Debuchy R."/>
            <person name="Gladieux P."/>
            <person name="Hiltunen Thoren M."/>
            <person name="Johannesson H."/>
        </authorList>
    </citation>
    <scope>NUCLEOTIDE SEQUENCE</scope>
    <source>
        <strain evidence="2">CBS 757.83</strain>
    </source>
</reference>
<dbReference type="AlphaFoldDB" id="A0AAN6Q5H8"/>
<name>A0AAN6Q5H8_9PEZI</name>
<feature type="region of interest" description="Disordered" evidence="1">
    <location>
        <begin position="356"/>
        <end position="384"/>
    </location>
</feature>
<keyword evidence="3" id="KW-1185">Reference proteome</keyword>